<feature type="transmembrane region" description="Helical" evidence="1">
    <location>
        <begin position="103"/>
        <end position="127"/>
    </location>
</feature>
<comment type="caution">
    <text evidence="3">The sequence shown here is derived from an EMBL/GenBank/DDBJ whole genome shotgun (WGS) entry which is preliminary data.</text>
</comment>
<feature type="transmembrane region" description="Helical" evidence="1">
    <location>
        <begin position="7"/>
        <end position="28"/>
    </location>
</feature>
<keyword evidence="1" id="KW-1133">Transmembrane helix</keyword>
<feature type="domain" description="Chlorhexidine efflux transporter" evidence="2">
    <location>
        <begin position="3"/>
        <end position="63"/>
    </location>
</feature>
<keyword evidence="1" id="KW-0472">Membrane</keyword>
<organism evidence="3">
    <name type="scientific">marine sediment metagenome</name>
    <dbReference type="NCBI Taxonomy" id="412755"/>
    <lineage>
        <taxon>unclassified sequences</taxon>
        <taxon>metagenomes</taxon>
        <taxon>ecological metagenomes</taxon>
    </lineage>
</organism>
<dbReference type="InterPro" id="IPR007896">
    <property type="entry name" value="BTP_bacteria"/>
</dbReference>
<accession>A0A0F9XJY4</accession>
<dbReference type="NCBIfam" id="NF033664">
    <property type="entry name" value="PACE_transport"/>
    <property type="match status" value="1"/>
</dbReference>
<gene>
    <name evidence="3" type="ORF">LCGC14_0136870</name>
</gene>
<dbReference type="Pfam" id="PF05232">
    <property type="entry name" value="BTP"/>
    <property type="match status" value="2"/>
</dbReference>
<evidence type="ECO:0000313" key="3">
    <source>
        <dbReference type="EMBL" id="KKN99596.1"/>
    </source>
</evidence>
<feature type="transmembrane region" description="Helical" evidence="1">
    <location>
        <begin position="76"/>
        <end position="97"/>
    </location>
</feature>
<proteinExistence type="predicted"/>
<dbReference type="EMBL" id="LAZR01000046">
    <property type="protein sequence ID" value="KKN99596.1"/>
    <property type="molecule type" value="Genomic_DNA"/>
</dbReference>
<keyword evidence="1" id="KW-0812">Transmembrane</keyword>
<sequence length="145" mass="16286">MQGVKRKLVYVTFYELIAVAVVTLTLLVLGHPVISAGVASIITSIVAVSWNLTWNTAFERWERQQQQRLRTIKRRVAHALGFELGLLVILVPAMAWWLGISLYHALVLDLGLLVFFVCYTFVFTLGFDKLFGLPLSAHVLAGEQM</sequence>
<feature type="domain" description="Chlorhexidine efflux transporter" evidence="2">
    <location>
        <begin position="70"/>
        <end position="132"/>
    </location>
</feature>
<name>A0A0F9XJY4_9ZZZZ</name>
<dbReference type="InterPro" id="IPR058208">
    <property type="entry name" value="PACE"/>
</dbReference>
<feature type="transmembrane region" description="Helical" evidence="1">
    <location>
        <begin position="34"/>
        <end position="55"/>
    </location>
</feature>
<reference evidence="3" key="1">
    <citation type="journal article" date="2015" name="Nature">
        <title>Complex archaea that bridge the gap between prokaryotes and eukaryotes.</title>
        <authorList>
            <person name="Spang A."/>
            <person name="Saw J.H."/>
            <person name="Jorgensen S.L."/>
            <person name="Zaremba-Niedzwiedzka K."/>
            <person name="Martijn J."/>
            <person name="Lind A.E."/>
            <person name="van Eijk R."/>
            <person name="Schleper C."/>
            <person name="Guy L."/>
            <person name="Ettema T.J."/>
        </authorList>
    </citation>
    <scope>NUCLEOTIDE SEQUENCE</scope>
</reference>
<protein>
    <recommendedName>
        <fullName evidence="2">Chlorhexidine efflux transporter domain-containing protein</fullName>
    </recommendedName>
</protein>
<evidence type="ECO:0000256" key="1">
    <source>
        <dbReference type="SAM" id="Phobius"/>
    </source>
</evidence>
<evidence type="ECO:0000259" key="2">
    <source>
        <dbReference type="Pfam" id="PF05232"/>
    </source>
</evidence>
<dbReference type="AlphaFoldDB" id="A0A0F9XJY4"/>